<gene>
    <name evidence="1" type="ORF">BZG02_03775</name>
</gene>
<keyword evidence="2" id="KW-1185">Reference proteome</keyword>
<comment type="caution">
    <text evidence="1">The sequence shown here is derived from an EMBL/GenBank/DDBJ whole genome shotgun (WGS) entry which is preliminary data.</text>
</comment>
<dbReference type="InterPro" id="IPR036583">
    <property type="entry name" value="23S_rRNA_IVS_sf"/>
</dbReference>
<proteinExistence type="predicted"/>
<accession>A0A2N3I3U0</accession>
<dbReference type="Gene3D" id="1.20.1440.60">
    <property type="entry name" value="23S rRNA-intervening sequence"/>
    <property type="match status" value="1"/>
</dbReference>
<evidence type="ECO:0000313" key="1">
    <source>
        <dbReference type="EMBL" id="PKQ64974.1"/>
    </source>
</evidence>
<dbReference type="EMBL" id="MVDD01000002">
    <property type="protein sequence ID" value="PKQ64974.1"/>
    <property type="molecule type" value="Genomic_DNA"/>
</dbReference>
<dbReference type="PANTHER" id="PTHR38471:SF2">
    <property type="entry name" value="FOUR HELIX BUNDLE PROTEIN"/>
    <property type="match status" value="1"/>
</dbReference>
<dbReference type="PIRSF" id="PIRSF035652">
    <property type="entry name" value="CHP02436"/>
    <property type="match status" value="1"/>
</dbReference>
<evidence type="ECO:0000313" key="2">
    <source>
        <dbReference type="Proteomes" id="UP000233535"/>
    </source>
</evidence>
<dbReference type="AlphaFoldDB" id="A0A2N3I3U0"/>
<dbReference type="SUPFAM" id="SSF158446">
    <property type="entry name" value="IVS-encoded protein-like"/>
    <property type="match status" value="1"/>
</dbReference>
<dbReference type="InterPro" id="IPR012657">
    <property type="entry name" value="23S_rRNA-intervening_sequence"/>
</dbReference>
<dbReference type="RefSeq" id="WP_101260077.1">
    <property type="nucleotide sequence ID" value="NZ_MVDD01000002.1"/>
</dbReference>
<dbReference type="Pfam" id="PF05635">
    <property type="entry name" value="23S_rRNA_IVP"/>
    <property type="match status" value="1"/>
</dbReference>
<evidence type="ECO:0008006" key="3">
    <source>
        <dbReference type="Google" id="ProtNLM"/>
    </source>
</evidence>
<dbReference type="PANTHER" id="PTHR38471">
    <property type="entry name" value="FOUR HELIX BUNDLE PROTEIN"/>
    <property type="match status" value="1"/>
</dbReference>
<dbReference type="Proteomes" id="UP000233535">
    <property type="component" value="Unassembled WGS sequence"/>
</dbReference>
<dbReference type="OrthoDB" id="285993at2"/>
<protein>
    <recommendedName>
        <fullName evidence="3">Four helix bundle protein</fullName>
    </recommendedName>
</protein>
<organism evidence="1 2">
    <name type="scientific">Labilibaculum filiforme</name>
    <dbReference type="NCBI Taxonomy" id="1940526"/>
    <lineage>
        <taxon>Bacteria</taxon>
        <taxon>Pseudomonadati</taxon>
        <taxon>Bacteroidota</taxon>
        <taxon>Bacteroidia</taxon>
        <taxon>Marinilabiliales</taxon>
        <taxon>Marinifilaceae</taxon>
        <taxon>Labilibaculum</taxon>
    </lineage>
</organism>
<reference evidence="1 2" key="1">
    <citation type="journal article" date="2017" name="Front. Microbiol.">
        <title>Labilibaculum manganireducens gen. nov., sp. nov. and Labilibaculum filiforme sp. nov., Novel Bacteroidetes Isolated from Subsurface Sediments of the Baltic Sea.</title>
        <authorList>
            <person name="Vandieken V."/>
            <person name="Marshall I.P."/>
            <person name="Niemann H."/>
            <person name="Engelen B."/>
            <person name="Cypionka H."/>
        </authorList>
    </citation>
    <scope>NUCLEOTIDE SEQUENCE [LARGE SCALE GENOMIC DNA]</scope>
    <source>
        <strain evidence="1 2">59.16B</strain>
    </source>
</reference>
<dbReference type="NCBIfam" id="TIGR02436">
    <property type="entry name" value="four helix bundle protein"/>
    <property type="match status" value="1"/>
</dbReference>
<sequence length="122" mass="14093">MRSKSIIKEKSFRFAIRIVKLYKYLISEKKEFVLSKQLLRSGTSIGANVGESQNAESKADFIHKLGIAQKETDESLYWLELLRETNYIADDEFTSMKSDASELLKIIRSIILTTKQNNKKKD</sequence>
<name>A0A2N3I3U0_9BACT</name>